<comment type="caution">
    <text evidence="2">The sequence shown here is derived from an EMBL/GenBank/DDBJ whole genome shotgun (WGS) entry which is preliminary data.</text>
</comment>
<accession>A0A7W6FMG1</accession>
<protein>
    <submittedName>
        <fullName evidence="2">Uncharacterized protein</fullName>
    </submittedName>
</protein>
<keyword evidence="1" id="KW-0472">Membrane</keyword>
<evidence type="ECO:0000313" key="2">
    <source>
        <dbReference type="EMBL" id="MBB3919220.1"/>
    </source>
</evidence>
<keyword evidence="1" id="KW-0812">Transmembrane</keyword>
<gene>
    <name evidence="2" type="ORF">GGQ65_006562</name>
</gene>
<dbReference type="Proteomes" id="UP000545490">
    <property type="component" value="Unassembled WGS sequence"/>
</dbReference>
<dbReference type="AlphaFoldDB" id="A0A7W6FMG1"/>
<feature type="transmembrane region" description="Helical" evidence="1">
    <location>
        <begin position="120"/>
        <end position="141"/>
    </location>
</feature>
<organism evidence="2 3">
    <name type="scientific">Rhizobium fabae</name>
    <dbReference type="NCBI Taxonomy" id="573179"/>
    <lineage>
        <taxon>Bacteria</taxon>
        <taxon>Pseudomonadati</taxon>
        <taxon>Pseudomonadota</taxon>
        <taxon>Alphaproteobacteria</taxon>
        <taxon>Hyphomicrobiales</taxon>
        <taxon>Rhizobiaceae</taxon>
        <taxon>Rhizobium/Agrobacterium group</taxon>
        <taxon>Rhizobium</taxon>
    </lineage>
</organism>
<reference evidence="2 3" key="1">
    <citation type="submission" date="2020-08" db="EMBL/GenBank/DDBJ databases">
        <title>Genomic Encyclopedia of Type Strains, Phase IV (KMG-IV): sequencing the most valuable type-strain genomes for metagenomic binning, comparative biology and taxonomic classification.</title>
        <authorList>
            <person name="Goeker M."/>
        </authorList>
    </citation>
    <scope>NUCLEOTIDE SEQUENCE [LARGE SCALE GENOMIC DNA]</scope>
    <source>
        <strain evidence="2 3">DSM 19331</strain>
    </source>
</reference>
<keyword evidence="1" id="KW-1133">Transmembrane helix</keyword>
<name>A0A7W6FMG1_9HYPH</name>
<feature type="transmembrane region" description="Helical" evidence="1">
    <location>
        <begin position="80"/>
        <end position="100"/>
    </location>
</feature>
<evidence type="ECO:0000313" key="3">
    <source>
        <dbReference type="Proteomes" id="UP000545490"/>
    </source>
</evidence>
<evidence type="ECO:0000256" key="1">
    <source>
        <dbReference type="SAM" id="Phobius"/>
    </source>
</evidence>
<proteinExistence type="predicted"/>
<sequence length="154" mass="15358">MAFSHHAKGGGDLAASDAMTAPSAATASSTTATSGAIAAPDSAMALNAAEWLSLAAAADGSAAKPPVPTAKRTAPGGHTVLTADFLSFAAAPTFALMGLLTAATGSSDMICMTTPDAFPLTGMTSMYLLMSGFHLSPWLRLAGRRAPTLKRASS</sequence>
<dbReference type="EMBL" id="JACIDG010000025">
    <property type="protein sequence ID" value="MBB3919220.1"/>
    <property type="molecule type" value="Genomic_DNA"/>
</dbReference>